<organism evidence="2 3">
    <name type="scientific">Proteiniphilum acetatigenes</name>
    <dbReference type="NCBI Taxonomy" id="294710"/>
    <lineage>
        <taxon>Bacteria</taxon>
        <taxon>Pseudomonadati</taxon>
        <taxon>Bacteroidota</taxon>
        <taxon>Bacteroidia</taxon>
        <taxon>Bacteroidales</taxon>
        <taxon>Dysgonomonadaceae</taxon>
        <taxon>Proteiniphilum</taxon>
    </lineage>
</organism>
<keyword evidence="1" id="KW-0812">Transmembrane</keyword>
<evidence type="ECO:0000313" key="2">
    <source>
        <dbReference type="EMBL" id="KUK77498.1"/>
    </source>
</evidence>
<dbReference type="Proteomes" id="UP000053860">
    <property type="component" value="Unassembled WGS sequence"/>
</dbReference>
<accession>A0A101HII3</accession>
<keyword evidence="1" id="KW-1133">Transmembrane helix</keyword>
<feature type="transmembrane region" description="Helical" evidence="1">
    <location>
        <begin position="87"/>
        <end position="108"/>
    </location>
</feature>
<gene>
    <name evidence="2" type="ORF">XD92_0781</name>
</gene>
<comment type="caution">
    <text evidence="2">The sequence shown here is derived from an EMBL/GenBank/DDBJ whole genome shotgun (WGS) entry which is preliminary data.</text>
</comment>
<proteinExistence type="predicted"/>
<dbReference type="AlphaFoldDB" id="A0A101HII3"/>
<evidence type="ECO:0000313" key="3">
    <source>
        <dbReference type="Proteomes" id="UP000053860"/>
    </source>
</evidence>
<feature type="non-terminal residue" evidence="2">
    <location>
        <position position="135"/>
    </location>
</feature>
<sequence length="135" mass="15948">MKPNMQDKDFLSDDLFVYWRIHPTEELTAFWDKLISENEHLREPFQAAIAEFDKIRQGQYLCRFDEDAMFRELQGRISQRRKRKLRVLYASSAAAILLLTLITLLYTYTPKEAFPDTQITSIGEVMNQNKVQLIT</sequence>
<dbReference type="EMBL" id="LGGN01000129">
    <property type="protein sequence ID" value="KUK77498.1"/>
    <property type="molecule type" value="Genomic_DNA"/>
</dbReference>
<reference evidence="3" key="1">
    <citation type="journal article" date="2015" name="MBio">
        <title>Genome-Resolved Metagenomic Analysis Reveals Roles for Candidate Phyla and Other Microbial Community Members in Biogeochemical Transformations in Oil Reservoirs.</title>
        <authorList>
            <person name="Hu P."/>
            <person name="Tom L."/>
            <person name="Singh A."/>
            <person name="Thomas B.C."/>
            <person name="Baker B.J."/>
            <person name="Piceno Y.M."/>
            <person name="Andersen G.L."/>
            <person name="Banfield J.F."/>
        </authorList>
    </citation>
    <scope>NUCLEOTIDE SEQUENCE [LARGE SCALE GENOMIC DNA]</scope>
</reference>
<name>A0A101HII3_9BACT</name>
<keyword evidence="1" id="KW-0472">Membrane</keyword>
<evidence type="ECO:0000256" key="1">
    <source>
        <dbReference type="SAM" id="Phobius"/>
    </source>
</evidence>
<protein>
    <submittedName>
        <fullName evidence="2">Uncharacterized protein</fullName>
    </submittedName>
</protein>